<dbReference type="GO" id="GO:0008094">
    <property type="term" value="F:ATP-dependent activity, acting on DNA"/>
    <property type="evidence" value="ECO:0007669"/>
    <property type="project" value="TreeGrafter"/>
</dbReference>
<dbReference type="EMBL" id="JADGJD010000705">
    <property type="protein sequence ID" value="KAJ3049011.1"/>
    <property type="molecule type" value="Genomic_DNA"/>
</dbReference>
<feature type="non-terminal residue" evidence="4">
    <location>
        <position position="421"/>
    </location>
</feature>
<dbReference type="Gene3D" id="3.40.50.300">
    <property type="entry name" value="P-loop containing nucleotide triphosphate hydrolases"/>
    <property type="match status" value="1"/>
</dbReference>
<dbReference type="SUPFAM" id="SSF52540">
    <property type="entry name" value="P-loop containing nucleoside triphosphate hydrolases"/>
    <property type="match status" value="1"/>
</dbReference>
<comment type="caution">
    <text evidence="4">The sequence shown here is derived from an EMBL/GenBank/DDBJ whole genome shotgun (WGS) entry which is preliminary data.</text>
</comment>
<keyword evidence="3" id="KW-0067">ATP-binding</keyword>
<reference evidence="4" key="1">
    <citation type="submission" date="2020-05" db="EMBL/GenBank/DDBJ databases">
        <title>Phylogenomic resolution of chytrid fungi.</title>
        <authorList>
            <person name="Stajich J.E."/>
            <person name="Amses K."/>
            <person name="Simmons R."/>
            <person name="Seto K."/>
            <person name="Myers J."/>
            <person name="Bonds A."/>
            <person name="Quandt C.A."/>
            <person name="Barry K."/>
            <person name="Liu P."/>
            <person name="Grigoriev I."/>
            <person name="Longcore J.E."/>
            <person name="James T.Y."/>
        </authorList>
    </citation>
    <scope>NUCLEOTIDE SEQUENCE</scope>
    <source>
        <strain evidence="4">JEL0318</strain>
    </source>
</reference>
<dbReference type="GO" id="GO:0006289">
    <property type="term" value="P:nucleotide-excision repair"/>
    <property type="evidence" value="ECO:0007669"/>
    <property type="project" value="TreeGrafter"/>
</dbReference>
<gene>
    <name evidence="4" type="ORF">HK097_009989</name>
</gene>
<dbReference type="InterPro" id="IPR050628">
    <property type="entry name" value="SNF2_RAD54_helicase_TF"/>
</dbReference>
<keyword evidence="5" id="KW-1185">Reference proteome</keyword>
<dbReference type="InterPro" id="IPR027417">
    <property type="entry name" value="P-loop_NTPase"/>
</dbReference>
<dbReference type="GO" id="GO:0005524">
    <property type="term" value="F:ATP binding"/>
    <property type="evidence" value="ECO:0007669"/>
    <property type="project" value="UniProtKB-KW"/>
</dbReference>
<keyword evidence="2" id="KW-0378">Hydrolase</keyword>
<dbReference type="PANTHER" id="PTHR45626:SF12">
    <property type="entry name" value="DNA REPAIR PROTEIN RAD16"/>
    <property type="match status" value="1"/>
</dbReference>
<dbReference type="GO" id="GO:0016787">
    <property type="term" value="F:hydrolase activity"/>
    <property type="evidence" value="ECO:0007669"/>
    <property type="project" value="UniProtKB-KW"/>
</dbReference>
<dbReference type="PANTHER" id="PTHR45626">
    <property type="entry name" value="TRANSCRIPTION TERMINATION FACTOR 2-RELATED"/>
    <property type="match status" value="1"/>
</dbReference>
<proteinExistence type="predicted"/>
<evidence type="ECO:0000256" key="2">
    <source>
        <dbReference type="ARBA" id="ARBA00022801"/>
    </source>
</evidence>
<evidence type="ECO:0000256" key="1">
    <source>
        <dbReference type="ARBA" id="ARBA00022741"/>
    </source>
</evidence>
<dbReference type="GO" id="GO:0005634">
    <property type="term" value="C:nucleus"/>
    <property type="evidence" value="ECO:0007669"/>
    <property type="project" value="TreeGrafter"/>
</dbReference>
<dbReference type="Proteomes" id="UP001212841">
    <property type="component" value="Unassembled WGS sequence"/>
</dbReference>
<name>A0AAD5S9S0_9FUNG</name>
<evidence type="ECO:0000313" key="4">
    <source>
        <dbReference type="EMBL" id="KAJ3049011.1"/>
    </source>
</evidence>
<accession>A0AAD5S9S0</accession>
<organism evidence="4 5">
    <name type="scientific">Rhizophlyctis rosea</name>
    <dbReference type="NCBI Taxonomy" id="64517"/>
    <lineage>
        <taxon>Eukaryota</taxon>
        <taxon>Fungi</taxon>
        <taxon>Fungi incertae sedis</taxon>
        <taxon>Chytridiomycota</taxon>
        <taxon>Chytridiomycota incertae sedis</taxon>
        <taxon>Chytridiomycetes</taxon>
        <taxon>Rhizophlyctidales</taxon>
        <taxon>Rhizophlyctidaceae</taxon>
        <taxon>Rhizophlyctis</taxon>
    </lineage>
</organism>
<keyword evidence="1" id="KW-0547">Nucleotide-binding</keyword>
<sequence length="421" mass="48063">KMAFSEEEALFYNTLKEYSKRRLRNLIFNINLISFSVLEPEFKRKLRLLVMQNMLSLLHNLRMACDPLIVIDKIPRTTVMSLKGATEALKTRQLDDCPVCFKDDATVHNELIIANVYWNMAKLSQISDCIHRIGQTGLVTVFCLYIKDTIEMKLKELVEKKDVVCQILVDGKALTATNESWISRQHVLTISALPDEPSLIARLRPAQTLTAAGIDNIVWGEDALAYAYGVPTLVLDTLHIVVEPHRALTAATILMKSYRLCFSHNTRNDIVTSYPDSILLGTHQFPDDIDNRLSAKWILITPATFLHYDLRNFVTLEPLLKLDSLNLVRFPTLASFLDSSLTVGSSPSQQPSVRRQHFAYSGYLSSYPFRQYYKKRFPDVDSLPNDIRSVAEQLQERHRPLLYELFVGDPYEDGSDDECDD</sequence>
<protein>
    <submittedName>
        <fullName evidence="4">Uncharacterized protein</fullName>
    </submittedName>
</protein>
<dbReference type="AlphaFoldDB" id="A0AAD5S9S0"/>
<evidence type="ECO:0000313" key="5">
    <source>
        <dbReference type="Proteomes" id="UP001212841"/>
    </source>
</evidence>
<evidence type="ECO:0000256" key="3">
    <source>
        <dbReference type="ARBA" id="ARBA00022840"/>
    </source>
</evidence>